<dbReference type="EMBL" id="RLIH01000003">
    <property type="protein sequence ID" value="RVU55363.1"/>
    <property type="molecule type" value="Genomic_DNA"/>
</dbReference>
<organism evidence="1 2">
    <name type="scientific">Anaerosphaera multitolerans</name>
    <dbReference type="NCBI Taxonomy" id="2487351"/>
    <lineage>
        <taxon>Bacteria</taxon>
        <taxon>Bacillati</taxon>
        <taxon>Bacillota</taxon>
        <taxon>Tissierellia</taxon>
        <taxon>Tissierellales</taxon>
        <taxon>Peptoniphilaceae</taxon>
        <taxon>Anaerosphaera</taxon>
    </lineage>
</organism>
<dbReference type="AlphaFoldDB" id="A0A437S8F1"/>
<dbReference type="RefSeq" id="WP_127723904.1">
    <property type="nucleotide sequence ID" value="NZ_RLIH01000003.1"/>
</dbReference>
<dbReference type="PANTHER" id="PTHR34070">
    <property type="entry name" value="ARMADILLO-TYPE FOLD"/>
    <property type="match status" value="1"/>
</dbReference>
<dbReference type="Pfam" id="PF08713">
    <property type="entry name" value="DNA_alkylation"/>
    <property type="match status" value="1"/>
</dbReference>
<dbReference type="Proteomes" id="UP000288812">
    <property type="component" value="Unassembled WGS sequence"/>
</dbReference>
<dbReference type="InterPro" id="IPR016024">
    <property type="entry name" value="ARM-type_fold"/>
</dbReference>
<gene>
    <name evidence="1" type="ORF">EF514_03575</name>
</gene>
<dbReference type="CDD" id="cd07064">
    <property type="entry name" value="AlkD_like_1"/>
    <property type="match status" value="1"/>
</dbReference>
<sequence>MKDKYIDFFNYIIENGNEDKRESMESYMLNQFDFLGIQAKERRLLSGDFLKELKNNREIDWNFIELCWKNKYREFQYIAMDHLIDMEKYYELDGIYKIEELIVDKSWWDSVDRLSKAVGGISQKYEDLREKILSWSVADNIWLRRTAIIHQLKHKDKTDIELLEEIILNNLGSDEFFINKGIGWALREYSKTDSQWVREFIEKYKDKLSKLSITEGSKYI</sequence>
<comment type="caution">
    <text evidence="1">The sequence shown here is derived from an EMBL/GenBank/DDBJ whole genome shotgun (WGS) entry which is preliminary data.</text>
</comment>
<accession>A0A437S8F1</accession>
<dbReference type="SUPFAM" id="SSF48371">
    <property type="entry name" value="ARM repeat"/>
    <property type="match status" value="1"/>
</dbReference>
<evidence type="ECO:0000313" key="2">
    <source>
        <dbReference type="Proteomes" id="UP000288812"/>
    </source>
</evidence>
<dbReference type="OrthoDB" id="9775346at2"/>
<keyword evidence="2" id="KW-1185">Reference proteome</keyword>
<reference evidence="1 2" key="1">
    <citation type="submission" date="2018-11" db="EMBL/GenBank/DDBJ databases">
        <title>Genome sequencing and assembly of Anaerosphaera sp. nov., GS7-6-2.</title>
        <authorList>
            <person name="Rettenmaier R."/>
            <person name="Liebl W."/>
            <person name="Zverlov V."/>
        </authorList>
    </citation>
    <scope>NUCLEOTIDE SEQUENCE [LARGE SCALE GENOMIC DNA]</scope>
    <source>
        <strain evidence="1 2">GS7-6-2</strain>
    </source>
</reference>
<dbReference type="Gene3D" id="1.25.40.290">
    <property type="entry name" value="ARM repeat domains"/>
    <property type="match status" value="1"/>
</dbReference>
<dbReference type="Gene3D" id="1.20.1660.10">
    <property type="entry name" value="Hypothetical protein (EF3068)"/>
    <property type="match status" value="1"/>
</dbReference>
<dbReference type="InterPro" id="IPR014825">
    <property type="entry name" value="DNA_alkylation"/>
</dbReference>
<evidence type="ECO:0000313" key="1">
    <source>
        <dbReference type="EMBL" id="RVU55363.1"/>
    </source>
</evidence>
<proteinExistence type="predicted"/>
<dbReference type="PANTHER" id="PTHR34070:SF1">
    <property type="entry name" value="DNA ALKYLATION REPAIR PROTEIN"/>
    <property type="match status" value="1"/>
</dbReference>
<protein>
    <submittedName>
        <fullName evidence="1">DNA alkylation repair protein</fullName>
    </submittedName>
</protein>
<name>A0A437S8F1_9FIRM</name>